<keyword evidence="3" id="KW-0963">Cytoplasm</keyword>
<reference evidence="9 10" key="1">
    <citation type="journal article" date="2018" name="Nat. Ecol. Evol.">
        <title>Shark genomes provide insights into elasmobranch evolution and the origin of vertebrates.</title>
        <authorList>
            <person name="Hara Y"/>
            <person name="Yamaguchi K"/>
            <person name="Onimaru K"/>
            <person name="Kadota M"/>
            <person name="Koyanagi M"/>
            <person name="Keeley SD"/>
            <person name="Tatsumi K"/>
            <person name="Tanaka K"/>
            <person name="Motone F"/>
            <person name="Kageyama Y"/>
            <person name="Nozu R"/>
            <person name="Adachi N"/>
            <person name="Nishimura O"/>
            <person name="Nakagawa R"/>
            <person name="Tanegashima C"/>
            <person name="Kiyatake I"/>
            <person name="Matsumoto R"/>
            <person name="Murakumo K"/>
            <person name="Nishida K"/>
            <person name="Terakita A"/>
            <person name="Kuratani S"/>
            <person name="Sato K"/>
            <person name="Hyodo S Kuraku.S."/>
        </authorList>
    </citation>
    <scope>NUCLEOTIDE SEQUENCE [LARGE SCALE GENOMIC DNA]</scope>
</reference>
<evidence type="ECO:0000256" key="7">
    <source>
        <dbReference type="ARBA" id="ARBA00035815"/>
    </source>
</evidence>
<dbReference type="GO" id="GO:0004719">
    <property type="term" value="F:protein-L-isoaspartate (D-aspartate) O-methyltransferase activity"/>
    <property type="evidence" value="ECO:0007669"/>
    <property type="project" value="UniProtKB-UniRule"/>
</dbReference>
<keyword evidence="4 8" id="KW-0489">Methyltransferase</keyword>
<dbReference type="SUPFAM" id="SSF53335">
    <property type="entry name" value="S-adenosyl-L-methionine-dependent methyltransferases"/>
    <property type="match status" value="1"/>
</dbReference>
<evidence type="ECO:0000256" key="4">
    <source>
        <dbReference type="ARBA" id="ARBA00022603"/>
    </source>
</evidence>
<dbReference type="FunFam" id="3.40.50.150:FF:000027">
    <property type="entry name" value="Protein-L-isoaspartate O-methyltransferase"/>
    <property type="match status" value="1"/>
</dbReference>
<dbReference type="Gene3D" id="3.40.50.150">
    <property type="entry name" value="Vaccinia Virus protein VP39"/>
    <property type="match status" value="1"/>
</dbReference>
<keyword evidence="5 8" id="KW-0808">Transferase</keyword>
<comment type="subcellular location">
    <subcellularLocation>
        <location evidence="1">Cytoplasm</location>
    </subcellularLocation>
</comment>
<dbReference type="EMBL" id="BEZZ01002256">
    <property type="protein sequence ID" value="GCC21481.1"/>
    <property type="molecule type" value="Genomic_DNA"/>
</dbReference>
<comment type="similarity">
    <text evidence="2 8">Belongs to the methyltransferase superfamily. L-isoaspartyl/D-aspartyl protein methyltransferase family.</text>
</comment>
<dbReference type="EC" id="2.1.1.77" evidence="8"/>
<dbReference type="GO" id="GO:0005737">
    <property type="term" value="C:cytoplasm"/>
    <property type="evidence" value="ECO:0007669"/>
    <property type="project" value="UniProtKB-SubCell"/>
</dbReference>
<dbReference type="Pfam" id="PF01135">
    <property type="entry name" value="PCMT"/>
    <property type="match status" value="1"/>
</dbReference>
<evidence type="ECO:0000313" key="10">
    <source>
        <dbReference type="Proteomes" id="UP000287033"/>
    </source>
</evidence>
<name>A0A401RTP9_CHIPU</name>
<dbReference type="AlphaFoldDB" id="A0A401RTP9"/>
<dbReference type="PANTHER" id="PTHR11579:SF0">
    <property type="entry name" value="PROTEIN-L-ISOASPARTATE(D-ASPARTATE) O-METHYLTRANSFERASE"/>
    <property type="match status" value="1"/>
</dbReference>
<evidence type="ECO:0000256" key="8">
    <source>
        <dbReference type="RuleBase" id="RU003802"/>
    </source>
</evidence>
<proteinExistence type="inferred from homology"/>
<keyword evidence="10" id="KW-1185">Reference proteome</keyword>
<dbReference type="CDD" id="cd02440">
    <property type="entry name" value="AdoMet_MTases"/>
    <property type="match status" value="1"/>
</dbReference>
<evidence type="ECO:0000313" key="9">
    <source>
        <dbReference type="EMBL" id="GCC21481.1"/>
    </source>
</evidence>
<dbReference type="PROSITE" id="PS01279">
    <property type="entry name" value="PCMT"/>
    <property type="match status" value="1"/>
</dbReference>
<dbReference type="OMA" id="QDSPCPI"/>
<evidence type="ECO:0000256" key="5">
    <source>
        <dbReference type="ARBA" id="ARBA00022679"/>
    </source>
</evidence>
<dbReference type="InterPro" id="IPR000682">
    <property type="entry name" value="PCMT"/>
</dbReference>
<keyword evidence="6 8" id="KW-0949">S-adenosyl-L-methionine</keyword>
<comment type="catalytic activity">
    <reaction evidence="7">
        <text>[protein]-L-isoaspartate + S-adenosyl-L-methionine = [protein]-L-isoaspartate alpha-methyl ester + S-adenosyl-L-homocysteine</text>
        <dbReference type="Rhea" id="RHEA:12705"/>
        <dbReference type="Rhea" id="RHEA-COMP:12143"/>
        <dbReference type="Rhea" id="RHEA-COMP:12144"/>
        <dbReference type="ChEBI" id="CHEBI:57856"/>
        <dbReference type="ChEBI" id="CHEBI:59789"/>
        <dbReference type="ChEBI" id="CHEBI:90596"/>
        <dbReference type="ChEBI" id="CHEBI:90598"/>
        <dbReference type="EC" id="2.1.1.77"/>
    </reaction>
    <physiologicalReaction direction="left-to-right" evidence="7">
        <dbReference type="Rhea" id="RHEA:12706"/>
    </physiologicalReaction>
</comment>
<dbReference type="InterPro" id="IPR029063">
    <property type="entry name" value="SAM-dependent_MTases_sf"/>
</dbReference>
<organism evidence="9 10">
    <name type="scientific">Chiloscyllium punctatum</name>
    <name type="common">Brownbanded bambooshark</name>
    <name type="synonym">Hemiscyllium punctatum</name>
    <dbReference type="NCBI Taxonomy" id="137246"/>
    <lineage>
        <taxon>Eukaryota</taxon>
        <taxon>Metazoa</taxon>
        <taxon>Chordata</taxon>
        <taxon>Craniata</taxon>
        <taxon>Vertebrata</taxon>
        <taxon>Chondrichthyes</taxon>
        <taxon>Elasmobranchii</taxon>
        <taxon>Galeomorphii</taxon>
        <taxon>Galeoidea</taxon>
        <taxon>Orectolobiformes</taxon>
        <taxon>Hemiscylliidae</taxon>
        <taxon>Chiloscyllium</taxon>
    </lineage>
</organism>
<accession>A0A401RTP9</accession>
<comment type="caution">
    <text evidence="9">The sequence shown here is derived from an EMBL/GenBank/DDBJ whole genome shotgun (WGS) entry which is preliminary data.</text>
</comment>
<evidence type="ECO:0000256" key="3">
    <source>
        <dbReference type="ARBA" id="ARBA00022490"/>
    </source>
</evidence>
<dbReference type="PANTHER" id="PTHR11579">
    <property type="entry name" value="PROTEIN-L-ISOASPARTATE O-METHYLTRANSFERASE"/>
    <property type="match status" value="1"/>
</dbReference>
<dbReference type="STRING" id="137246.A0A401RTP9"/>
<dbReference type="Proteomes" id="UP000287033">
    <property type="component" value="Unassembled WGS sequence"/>
</dbReference>
<dbReference type="NCBIfam" id="TIGR00080">
    <property type="entry name" value="pimt"/>
    <property type="match status" value="1"/>
</dbReference>
<dbReference type="OrthoDB" id="73890at2759"/>
<dbReference type="GO" id="GO:0032259">
    <property type="term" value="P:methylation"/>
    <property type="evidence" value="ECO:0007669"/>
    <property type="project" value="UniProtKB-KW"/>
</dbReference>
<evidence type="ECO:0000256" key="6">
    <source>
        <dbReference type="ARBA" id="ARBA00022691"/>
    </source>
</evidence>
<evidence type="ECO:0000256" key="1">
    <source>
        <dbReference type="ARBA" id="ARBA00004496"/>
    </source>
</evidence>
<protein>
    <recommendedName>
        <fullName evidence="8">Protein-L-isoaspartate O-methyltransferase</fullName>
        <ecNumber evidence="8">2.1.1.77</ecNumber>
    </recommendedName>
</protein>
<sequence>MTFLSLRDMMTMLRLSVIFPVGVLLVRTMAWTSSESSHSYLIQNLKKNGVIRSQRVFDAMMATDRGLYCRTNPYADSPQSIGYQATISAPHMHAHALECLNNHLQEGARALDVGSGSGYLTACMARMMGATGTVVGIDHIPELVEQSVRNVESDNATLLSSGRVTLIAGDGRRGYPERAPYDAIHVGAAAAVVPQNLLHQLKPGGRMVVPVGASGGSQSLQQFDKKADGTILRTTLMGVIYVPLTDRDKQLRG</sequence>
<gene>
    <name evidence="9" type="ORF">chiPu_0019953</name>
</gene>
<evidence type="ECO:0000256" key="2">
    <source>
        <dbReference type="ARBA" id="ARBA00005369"/>
    </source>
</evidence>